<gene>
    <name evidence="1" type="ORF">SAMN05444002_2643</name>
</gene>
<reference evidence="2" key="1">
    <citation type="submission" date="2016-11" db="EMBL/GenBank/DDBJ databases">
        <authorList>
            <person name="Varghese N."/>
            <person name="Submissions S."/>
        </authorList>
    </citation>
    <scope>NUCLEOTIDE SEQUENCE [LARGE SCALE GENOMIC DNA]</scope>
    <source>
        <strain evidence="2">DSM 29440</strain>
    </source>
</reference>
<organism evidence="1 2">
    <name type="scientific">Vannielia litorea</name>
    <dbReference type="NCBI Taxonomy" id="1217970"/>
    <lineage>
        <taxon>Bacteria</taxon>
        <taxon>Pseudomonadati</taxon>
        <taxon>Pseudomonadota</taxon>
        <taxon>Alphaproteobacteria</taxon>
        <taxon>Rhodobacterales</taxon>
        <taxon>Paracoccaceae</taxon>
        <taxon>Vannielia</taxon>
    </lineage>
</organism>
<dbReference type="OrthoDB" id="9772295at2"/>
<evidence type="ECO:0000313" key="1">
    <source>
        <dbReference type="EMBL" id="SIO09088.1"/>
    </source>
</evidence>
<accession>A0A1N6GNL1</accession>
<dbReference type="InterPro" id="IPR014917">
    <property type="entry name" value="DUF1800"/>
</dbReference>
<dbReference type="Proteomes" id="UP000184932">
    <property type="component" value="Unassembled WGS sequence"/>
</dbReference>
<sequence>MSFRPEIAAIRFGYGLSPRHAPPESPEAMVAALDAPDAMSAAWPIGSMEETRADFEYLRDLKQAERDGDETARKKYIDWRRSNREAHAQMLCHTVARALDAPDALRERLTRFWADHFTVVGRGVSHLMVQRFVQDAIRPHLTAPFGAMLKAAVTHPLMLIYLDQDKSIGPGSPVAARNAERGRRRGLNENLAREVLELHTLGVGGAYDQADVRQLAELLAGLTVNLREGMRFVPRQGEPGAEEVLGLRYGGKTPRLADIHAALDDIALHPDTAAHIARKLAVHFVSDTPPPALVEALRARYAETGGNLGAVMATLLRHPEAWGPLDKTKQPFDFLASALRALGLEGRHIADFTLQQARHVLLRPMQLMGQTWENPTGPDGWPEESSHWLTPQGLAVRINWSMSAERIKGLDLPDPRELLPTALADLGGPQLEFAARAAESRAEGVGIILASPAFQRR</sequence>
<name>A0A1N6GNL1_9RHOB</name>
<dbReference type="STRING" id="1217970.SAMN05444002_2643"/>
<keyword evidence="2" id="KW-1185">Reference proteome</keyword>
<dbReference type="AlphaFoldDB" id="A0A1N6GNL1"/>
<dbReference type="Pfam" id="PF08811">
    <property type="entry name" value="DUF1800"/>
    <property type="match status" value="1"/>
</dbReference>
<proteinExistence type="predicted"/>
<dbReference type="EMBL" id="FSRL01000001">
    <property type="protein sequence ID" value="SIO09088.1"/>
    <property type="molecule type" value="Genomic_DNA"/>
</dbReference>
<evidence type="ECO:0000313" key="2">
    <source>
        <dbReference type="Proteomes" id="UP000184932"/>
    </source>
</evidence>
<protein>
    <submittedName>
        <fullName evidence="1">Uncharacterized conserved protein, DUF1800 family</fullName>
    </submittedName>
</protein>
<dbReference type="RefSeq" id="WP_074256639.1">
    <property type="nucleotide sequence ID" value="NZ_FSRL01000001.1"/>
</dbReference>